<dbReference type="Pfam" id="PF11387">
    <property type="entry name" value="DUF2795"/>
    <property type="match status" value="1"/>
</dbReference>
<reference evidence="2 3" key="1">
    <citation type="submission" date="2024-05" db="EMBL/GenBank/DDBJ databases">
        <title>Halomonas sp. CS7 16S ribosomal RNA gene Genome sequencing and assembly.</title>
        <authorList>
            <person name="Yook S."/>
        </authorList>
    </citation>
    <scope>NUCLEOTIDE SEQUENCE [LARGE SCALE GENOMIC DNA]</scope>
    <source>
        <strain evidence="2 3">CS7</strain>
    </source>
</reference>
<accession>A0ABV1N949</accession>
<dbReference type="Proteomes" id="UP001472978">
    <property type="component" value="Unassembled WGS sequence"/>
</dbReference>
<dbReference type="EMBL" id="JBEGCI010000018">
    <property type="protein sequence ID" value="MEQ6890262.1"/>
    <property type="molecule type" value="Genomic_DNA"/>
</dbReference>
<feature type="compositionally biased region" description="Basic and acidic residues" evidence="1">
    <location>
        <begin position="248"/>
        <end position="264"/>
    </location>
</feature>
<gene>
    <name evidence="2" type="ORF">ABE957_16440</name>
</gene>
<sequence>MADDVEKGDIYFFYRPRVDVDRVQSLDDVQRLYLILVPDAADTARLLLVGKKRMPEILEGTQASTAREWAMVDMTGSPEAVGEALAPLEYETKTRGEQAQGEAIPVGEGRYAIVAGDGDSRLAYRLTRPQTPGRAQEELGILPEASYVISVRNPAIDVPGFPDARPDYPEPLREKFADKRWIDIDDSRLLDYANAQLLLIGAHDDLSEEDVSITGTAALFKTLGLNRREWPTEALQAGKLTEPSMQPESREPEGDPSKGGERGGRAARHTASASGIAHALKGLDLPCRKAELVRQARDNQAAKEIVEALNALPDHRYETMADIQHAFGDLR</sequence>
<comment type="caution">
    <text evidence="2">The sequence shown here is derived from an EMBL/GenBank/DDBJ whole genome shotgun (WGS) entry which is preliminary data.</text>
</comment>
<dbReference type="PANTHER" id="PTHR34776:SF1">
    <property type="entry name" value="F17F16.3 PROTEIN"/>
    <property type="match status" value="1"/>
</dbReference>
<proteinExistence type="predicted"/>
<dbReference type="RefSeq" id="WP_349759751.1">
    <property type="nucleotide sequence ID" value="NZ_JBEGCI010000018.1"/>
</dbReference>
<dbReference type="InterPro" id="IPR021527">
    <property type="entry name" value="DUF2795"/>
</dbReference>
<protein>
    <submittedName>
        <fullName evidence="2">DUF2795 domain-containing protein</fullName>
    </submittedName>
</protein>
<name>A0ABV1N949_9GAMM</name>
<organism evidence="2 3">
    <name type="scientific">Halomonas pelophila</name>
    <dbReference type="NCBI Taxonomy" id="3151122"/>
    <lineage>
        <taxon>Bacteria</taxon>
        <taxon>Pseudomonadati</taxon>
        <taxon>Pseudomonadota</taxon>
        <taxon>Gammaproteobacteria</taxon>
        <taxon>Oceanospirillales</taxon>
        <taxon>Halomonadaceae</taxon>
        <taxon>Halomonas</taxon>
    </lineage>
</organism>
<evidence type="ECO:0000256" key="1">
    <source>
        <dbReference type="SAM" id="MobiDB-lite"/>
    </source>
</evidence>
<feature type="region of interest" description="Disordered" evidence="1">
    <location>
        <begin position="237"/>
        <end position="270"/>
    </location>
</feature>
<dbReference type="PANTHER" id="PTHR34776">
    <property type="entry name" value="F17F16.3 PROTEIN"/>
    <property type="match status" value="1"/>
</dbReference>
<keyword evidence="3" id="KW-1185">Reference proteome</keyword>
<evidence type="ECO:0000313" key="3">
    <source>
        <dbReference type="Proteomes" id="UP001472978"/>
    </source>
</evidence>
<evidence type="ECO:0000313" key="2">
    <source>
        <dbReference type="EMBL" id="MEQ6890262.1"/>
    </source>
</evidence>